<dbReference type="KEGG" id="vg:24721845"/>
<evidence type="ECO:0000313" key="2">
    <source>
        <dbReference type="Proteomes" id="UP000030323"/>
    </source>
</evidence>
<gene>
    <name evidence="1" type="ORF">CPT_Moon246</name>
</gene>
<protein>
    <submittedName>
        <fullName evidence="1">Uncharacterized protein</fullName>
    </submittedName>
</protein>
<proteinExistence type="predicted"/>
<name>A0A0A0YR42_9CAUD</name>
<dbReference type="EMBL" id="KM236240">
    <property type="protein sequence ID" value="AIX12217.1"/>
    <property type="molecule type" value="Genomic_DNA"/>
</dbReference>
<accession>A0A0A0YR42</accession>
<reference evidence="1 2" key="1">
    <citation type="journal article" date="2015" name="Genome Announc.">
        <title>Complete Genome Sequence of Citrobacter freundii Myophage Moon.</title>
        <authorList>
            <person name="Edwards G.B."/>
            <person name="Luna A.J."/>
            <person name="Hernandez A.C."/>
            <person name="Kuty Everett G.F."/>
        </authorList>
    </citation>
    <scope>NUCLEOTIDE SEQUENCE [LARGE SCALE GENOMIC DNA]</scope>
</reference>
<keyword evidence="2" id="KW-1185">Reference proteome</keyword>
<dbReference type="RefSeq" id="YP_009146679.1">
    <property type="nucleotide sequence ID" value="NC_027331.1"/>
</dbReference>
<dbReference type="GeneID" id="24721845"/>
<sequence>MKLELDPEIPPEFLTYKHMLSSEFGELEVWVCKTSETFGIEQSNTLDDEDSIIMNRNDLLNLQKLVNHAVEIMEGE</sequence>
<dbReference type="Proteomes" id="UP000030323">
    <property type="component" value="Segment"/>
</dbReference>
<organism evidence="1 2">
    <name type="scientific">Citrobacter phage Moon</name>
    <dbReference type="NCBI Taxonomy" id="1540095"/>
    <lineage>
        <taxon>Viruses</taxon>
        <taxon>Duplodnaviria</taxon>
        <taxon>Heunggongvirae</taxon>
        <taxon>Uroviricota</taxon>
        <taxon>Caudoviricetes</taxon>
        <taxon>Pantevenvirales</taxon>
        <taxon>Straboviridae</taxon>
        <taxon>Tevenvirinae</taxon>
        <taxon>Moonvirus</taxon>
        <taxon>Moonvirus moon</taxon>
    </lineage>
</organism>
<evidence type="ECO:0000313" key="1">
    <source>
        <dbReference type="EMBL" id="AIX12217.1"/>
    </source>
</evidence>